<evidence type="ECO:0000313" key="3">
    <source>
        <dbReference type="Proteomes" id="UP001175271"/>
    </source>
</evidence>
<feature type="transmembrane region" description="Helical" evidence="1">
    <location>
        <begin position="13"/>
        <end position="34"/>
    </location>
</feature>
<name>A0AA39GV00_9BILA</name>
<dbReference type="Proteomes" id="UP001175271">
    <property type="component" value="Unassembled WGS sequence"/>
</dbReference>
<dbReference type="EMBL" id="JAUCMV010000005">
    <property type="protein sequence ID" value="KAK0394058.1"/>
    <property type="molecule type" value="Genomic_DNA"/>
</dbReference>
<evidence type="ECO:0000313" key="2">
    <source>
        <dbReference type="EMBL" id="KAK0394058.1"/>
    </source>
</evidence>
<proteinExistence type="predicted"/>
<dbReference type="AlphaFoldDB" id="A0AA39GV00"/>
<comment type="caution">
    <text evidence="2">The sequence shown here is derived from an EMBL/GenBank/DDBJ whole genome shotgun (WGS) entry which is preliminary data.</text>
</comment>
<accession>A0AA39GV00</accession>
<sequence length="118" mass="13152">MALNVNRLSSWTVSWKSAMSTLLWPFVAVVNAILCRRIQCRRSAESGDITDDIRSIRFMDDQAMPSKTIYSIVTEEHARELPILAVIHTSPVGQEASGLAVIKGYTPSKKGDFYHGLK</sequence>
<evidence type="ECO:0000256" key="1">
    <source>
        <dbReference type="SAM" id="Phobius"/>
    </source>
</evidence>
<organism evidence="2 3">
    <name type="scientific">Steinernema hermaphroditum</name>
    <dbReference type="NCBI Taxonomy" id="289476"/>
    <lineage>
        <taxon>Eukaryota</taxon>
        <taxon>Metazoa</taxon>
        <taxon>Ecdysozoa</taxon>
        <taxon>Nematoda</taxon>
        <taxon>Chromadorea</taxon>
        <taxon>Rhabditida</taxon>
        <taxon>Tylenchina</taxon>
        <taxon>Panagrolaimomorpha</taxon>
        <taxon>Strongyloidoidea</taxon>
        <taxon>Steinernematidae</taxon>
        <taxon>Steinernema</taxon>
    </lineage>
</organism>
<keyword evidence="1" id="KW-0812">Transmembrane</keyword>
<keyword evidence="3" id="KW-1185">Reference proteome</keyword>
<keyword evidence="1" id="KW-0472">Membrane</keyword>
<keyword evidence="1" id="KW-1133">Transmembrane helix</keyword>
<reference evidence="2" key="1">
    <citation type="submission" date="2023-06" db="EMBL/GenBank/DDBJ databases">
        <title>Genomic analysis of the entomopathogenic nematode Steinernema hermaphroditum.</title>
        <authorList>
            <person name="Schwarz E.M."/>
            <person name="Heppert J.K."/>
            <person name="Baniya A."/>
            <person name="Schwartz H.T."/>
            <person name="Tan C.-H."/>
            <person name="Antoshechkin I."/>
            <person name="Sternberg P.W."/>
            <person name="Goodrich-Blair H."/>
            <person name="Dillman A.R."/>
        </authorList>
    </citation>
    <scope>NUCLEOTIDE SEQUENCE</scope>
    <source>
        <strain evidence="2">PS9179</strain>
        <tissue evidence="2">Whole animal</tissue>
    </source>
</reference>
<gene>
    <name evidence="2" type="ORF">QR680_000548</name>
</gene>
<protein>
    <submittedName>
        <fullName evidence="2">Uncharacterized protein</fullName>
    </submittedName>
</protein>